<reference evidence="2" key="1">
    <citation type="journal article" date="2002" name="Science">
        <title>The draft genome of Ciona intestinalis: insights into chordate and vertebrate origins.</title>
        <authorList>
            <person name="Dehal P."/>
            <person name="Satou Y."/>
            <person name="Campbell R.K."/>
            <person name="Chapman J."/>
            <person name="Degnan B."/>
            <person name="De Tomaso A."/>
            <person name="Davidson B."/>
            <person name="Di Gregorio A."/>
            <person name="Gelpke M."/>
            <person name="Goodstein D.M."/>
            <person name="Harafuji N."/>
            <person name="Hastings K.E."/>
            <person name="Ho I."/>
            <person name="Hotta K."/>
            <person name="Huang W."/>
            <person name="Kawashima T."/>
            <person name="Lemaire P."/>
            <person name="Martinez D."/>
            <person name="Meinertzhagen I.A."/>
            <person name="Necula S."/>
            <person name="Nonaka M."/>
            <person name="Putnam N."/>
            <person name="Rash S."/>
            <person name="Saiga H."/>
            <person name="Satake M."/>
            <person name="Terry A."/>
            <person name="Yamada L."/>
            <person name="Wang H.G."/>
            <person name="Awazu S."/>
            <person name="Azumi K."/>
            <person name="Boore J."/>
            <person name="Branno M."/>
            <person name="Chin-Bow S."/>
            <person name="DeSantis R."/>
            <person name="Doyle S."/>
            <person name="Francino P."/>
            <person name="Keys D.N."/>
            <person name="Haga S."/>
            <person name="Hayashi H."/>
            <person name="Hino K."/>
            <person name="Imai K.S."/>
            <person name="Inaba K."/>
            <person name="Kano S."/>
            <person name="Kobayashi K."/>
            <person name="Kobayashi M."/>
            <person name="Lee B.I."/>
            <person name="Makabe K.W."/>
            <person name="Manohar C."/>
            <person name="Matassi G."/>
            <person name="Medina M."/>
            <person name="Mochizuki Y."/>
            <person name="Mount S."/>
            <person name="Morishita T."/>
            <person name="Miura S."/>
            <person name="Nakayama A."/>
            <person name="Nishizaka S."/>
            <person name="Nomoto H."/>
            <person name="Ohta F."/>
            <person name="Oishi K."/>
            <person name="Rigoutsos I."/>
            <person name="Sano M."/>
            <person name="Sasaki A."/>
            <person name="Sasakura Y."/>
            <person name="Shoguchi E."/>
            <person name="Shin-i T."/>
            <person name="Spagnuolo A."/>
            <person name="Stainier D."/>
            <person name="Suzuki M.M."/>
            <person name="Tassy O."/>
            <person name="Takatori N."/>
            <person name="Tokuoka M."/>
            <person name="Yagi K."/>
            <person name="Yoshizaki F."/>
            <person name="Wada S."/>
            <person name="Zhang C."/>
            <person name="Hyatt P.D."/>
            <person name="Larimer F."/>
            <person name="Detter C."/>
            <person name="Doggett N."/>
            <person name="Glavina T."/>
            <person name="Hawkins T."/>
            <person name="Richardson P."/>
            <person name="Lucas S."/>
            <person name="Kohara Y."/>
            <person name="Levine M."/>
            <person name="Satoh N."/>
            <person name="Rokhsar D.S."/>
        </authorList>
    </citation>
    <scope>NUCLEOTIDE SEQUENCE [LARGE SCALE GENOMIC DNA]</scope>
</reference>
<organism evidence="1 2">
    <name type="scientific">Ciona intestinalis</name>
    <name type="common">Transparent sea squirt</name>
    <name type="synonym">Ascidia intestinalis</name>
    <dbReference type="NCBI Taxonomy" id="7719"/>
    <lineage>
        <taxon>Eukaryota</taxon>
        <taxon>Metazoa</taxon>
        <taxon>Chordata</taxon>
        <taxon>Tunicata</taxon>
        <taxon>Ascidiacea</taxon>
        <taxon>Phlebobranchia</taxon>
        <taxon>Cionidae</taxon>
        <taxon>Ciona</taxon>
    </lineage>
</organism>
<dbReference type="InParanoid" id="H2XKB7"/>
<evidence type="ECO:0000313" key="2">
    <source>
        <dbReference type="Proteomes" id="UP000008144"/>
    </source>
</evidence>
<keyword evidence="2" id="KW-1185">Reference proteome</keyword>
<protein>
    <submittedName>
        <fullName evidence="1">Uncharacterized protein</fullName>
    </submittedName>
</protein>
<evidence type="ECO:0000313" key="1">
    <source>
        <dbReference type="Ensembl" id="ENSCINP00000030099.1"/>
    </source>
</evidence>
<name>H2XKB7_CIOIN</name>
<reference evidence="1" key="2">
    <citation type="submission" date="2025-08" db="UniProtKB">
        <authorList>
            <consortium name="Ensembl"/>
        </authorList>
    </citation>
    <scope>IDENTIFICATION</scope>
</reference>
<dbReference type="HOGENOM" id="CLU_3413041_0_0_1"/>
<sequence length="28" mass="3393">MNSFDSYLMHLFTKNNNMCFVSDYRANE</sequence>
<dbReference type="Proteomes" id="UP000008144">
    <property type="component" value="Unassembled WGS sequence"/>
</dbReference>
<dbReference type="Ensembl" id="ENSCINT00000030640.1">
    <property type="protein sequence ID" value="ENSCINP00000030099.1"/>
    <property type="gene ID" value="ENSCING00000019231.1"/>
</dbReference>
<reference evidence="1" key="3">
    <citation type="submission" date="2025-09" db="UniProtKB">
        <authorList>
            <consortium name="Ensembl"/>
        </authorList>
    </citation>
    <scope>IDENTIFICATION</scope>
</reference>
<dbReference type="AlphaFoldDB" id="H2XKB7"/>
<proteinExistence type="predicted"/>
<accession>H2XKB7</accession>